<dbReference type="PANTHER" id="PTHR31321:SF57">
    <property type="entry name" value="PECTINESTERASE 53-RELATED"/>
    <property type="match status" value="1"/>
</dbReference>
<comment type="similarity">
    <text evidence="3">Belongs to the pectinesterase family.</text>
</comment>
<comment type="subcellular location">
    <subcellularLocation>
        <location evidence="1">Secreted</location>
    </subcellularLocation>
</comment>
<evidence type="ECO:0000256" key="10">
    <source>
        <dbReference type="PROSITE-ProRule" id="PRU10040"/>
    </source>
</evidence>
<evidence type="ECO:0000256" key="1">
    <source>
        <dbReference type="ARBA" id="ARBA00004613"/>
    </source>
</evidence>
<evidence type="ECO:0000256" key="2">
    <source>
        <dbReference type="ARBA" id="ARBA00005184"/>
    </source>
</evidence>
<evidence type="ECO:0000256" key="6">
    <source>
        <dbReference type="ARBA" id="ARBA00022729"/>
    </source>
</evidence>
<keyword evidence="7 11" id="KW-0378">Hydrolase</keyword>
<dbReference type="SUPFAM" id="SSF51126">
    <property type="entry name" value="Pectin lyase-like"/>
    <property type="match status" value="2"/>
</dbReference>
<dbReference type="GO" id="GO:0045490">
    <property type="term" value="P:pectin catabolic process"/>
    <property type="evidence" value="ECO:0007669"/>
    <property type="project" value="UniProtKB-UniRule"/>
</dbReference>
<keyword evidence="6 11" id="KW-0732">Signal</keyword>
<evidence type="ECO:0000256" key="8">
    <source>
        <dbReference type="ARBA" id="ARBA00023085"/>
    </source>
</evidence>
<feature type="domain" description="Pectinesterase catalytic" evidence="12">
    <location>
        <begin position="401"/>
        <end position="675"/>
    </location>
</feature>
<accession>A0AAD9LRA2</accession>
<protein>
    <recommendedName>
        <fullName evidence="4 11">Pectinesterase</fullName>
        <ecNumber evidence="4 11">3.1.1.11</ecNumber>
    </recommendedName>
</protein>
<dbReference type="InterPro" id="IPR033131">
    <property type="entry name" value="Pectinesterase_Asp_AS"/>
</dbReference>
<gene>
    <name evidence="13" type="ORF">P3T76_002195</name>
</gene>
<dbReference type="AlphaFoldDB" id="A0AAD9LRA2"/>
<dbReference type="GO" id="GO:0030599">
    <property type="term" value="F:pectinesterase activity"/>
    <property type="evidence" value="ECO:0007669"/>
    <property type="project" value="UniProtKB-UniRule"/>
</dbReference>
<dbReference type="PROSITE" id="PS00503">
    <property type="entry name" value="PECTINESTERASE_2"/>
    <property type="match status" value="2"/>
</dbReference>
<evidence type="ECO:0000259" key="12">
    <source>
        <dbReference type="Pfam" id="PF01095"/>
    </source>
</evidence>
<dbReference type="InterPro" id="IPR011050">
    <property type="entry name" value="Pectin_lyase_fold/virulence"/>
</dbReference>
<evidence type="ECO:0000256" key="5">
    <source>
        <dbReference type="ARBA" id="ARBA00022525"/>
    </source>
</evidence>
<dbReference type="Gene3D" id="2.160.20.10">
    <property type="entry name" value="Single-stranded right-handed beta-helix, Pectin lyase-like"/>
    <property type="match status" value="2"/>
</dbReference>
<evidence type="ECO:0000256" key="7">
    <source>
        <dbReference type="ARBA" id="ARBA00022801"/>
    </source>
</evidence>
<comment type="caution">
    <text evidence="13">The sequence shown here is derived from an EMBL/GenBank/DDBJ whole genome shotgun (WGS) entry which is preliminary data.</text>
</comment>
<dbReference type="InterPro" id="IPR000070">
    <property type="entry name" value="Pectinesterase_cat"/>
</dbReference>
<evidence type="ECO:0000256" key="3">
    <source>
        <dbReference type="ARBA" id="ARBA00008891"/>
    </source>
</evidence>
<sequence length="705" mass="77745">MHCNMYHRGYVHQKQEMKTFAFQLLALASLASGTLATECTGPNARTVPPPGATVVDITGMYNGSYQTMAEGMLYLPNTTEEHTLFVFPGLYQEQVTIPRLAGPLVVQGYTCDTTSYSSNQVTITHKMAQNDLPLEIKNNRNDLVSTLRLKSGSGMKIYNLNVANPMGKLPKNGQAIAVYVDNTDYGFYACNFTGYQDTVCAHKGRELFARSYISGATDFIFGLEAKAWFESCDIETVGKGYITANGNSDSSNVSEYVFNHARVFNTNSSMNGTTYLGRPWRPYARVVWQNSELGDVVHPEGWKRWNNDTNTGNLFFKEFNNTGPGAAIGQRVPFSGQLNASVEISEILGQGFESEWWIFALPLFALIGLVSGTRAAPCNGPNARIVPPPGATVVDITGAYNGSYQTMAEGMLYLPNTTEEHTLFVFPGLYQEQVVIPKLAGPLVLQGYSCDATSYASNQVTITHTMAQKDLPPEVKNNRNDMISTMRLKSRSGVKIYNLNVANPAGPIENNGQAVAVYADATNYGFYGCSFTGFQDTLCAHRGRQLYARTHISGTIDFIFGMRAMAWFESCDIESIGEGGWITANGNTNSTVQSEYVFNRARVFGSSGNGSTFLGRPWRPYARVVWQNSDLGDVVNPKGWDTWNDDNKTENVYFKEFNNTGLGAAIDQRATFSGQLNASVKITEILGEGFESEWWVDNNYLVPVR</sequence>
<dbReference type="FunFam" id="2.160.20.10:FF:000014">
    <property type="entry name" value="Pectinesterase"/>
    <property type="match status" value="2"/>
</dbReference>
<evidence type="ECO:0000313" key="14">
    <source>
        <dbReference type="Proteomes" id="UP001259832"/>
    </source>
</evidence>
<dbReference type="PANTHER" id="PTHR31321">
    <property type="entry name" value="ACYL-COA THIOESTER HYDROLASE YBHC-RELATED"/>
    <property type="match status" value="1"/>
</dbReference>
<feature type="active site" evidence="10">
    <location>
        <position position="218"/>
    </location>
</feature>
<proteinExistence type="inferred from homology"/>
<evidence type="ECO:0000256" key="4">
    <source>
        <dbReference type="ARBA" id="ARBA00013229"/>
    </source>
</evidence>
<dbReference type="EC" id="3.1.1.11" evidence="4 11"/>
<dbReference type="Proteomes" id="UP001259832">
    <property type="component" value="Unassembled WGS sequence"/>
</dbReference>
<keyword evidence="14" id="KW-1185">Reference proteome</keyword>
<feature type="active site" evidence="10">
    <location>
        <position position="557"/>
    </location>
</feature>
<feature type="domain" description="Pectinesterase catalytic" evidence="12">
    <location>
        <begin position="62"/>
        <end position="337"/>
    </location>
</feature>
<comment type="pathway">
    <text evidence="2 11">Glycan metabolism; pectin degradation; 2-dehydro-3-deoxy-D-gluconate from pectin: step 1/5.</text>
</comment>
<name>A0AAD9LRA2_9STRA</name>
<evidence type="ECO:0000256" key="11">
    <source>
        <dbReference type="RuleBase" id="RU000589"/>
    </source>
</evidence>
<organism evidence="13 14">
    <name type="scientific">Phytophthora citrophthora</name>
    <dbReference type="NCBI Taxonomy" id="4793"/>
    <lineage>
        <taxon>Eukaryota</taxon>
        <taxon>Sar</taxon>
        <taxon>Stramenopiles</taxon>
        <taxon>Oomycota</taxon>
        <taxon>Peronosporomycetes</taxon>
        <taxon>Peronosporales</taxon>
        <taxon>Peronosporaceae</taxon>
        <taxon>Phytophthora</taxon>
    </lineage>
</organism>
<reference evidence="13" key="1">
    <citation type="submission" date="2023-08" db="EMBL/GenBank/DDBJ databases">
        <title>Reference Genome Resource for the Citrus Pathogen Phytophthora citrophthora.</title>
        <authorList>
            <person name="Moller H."/>
            <person name="Coetzee B."/>
            <person name="Rose L.J."/>
            <person name="Van Niekerk J.M."/>
        </authorList>
    </citation>
    <scope>NUCLEOTIDE SEQUENCE</scope>
    <source>
        <strain evidence="13">STE-U-9442</strain>
    </source>
</reference>
<keyword evidence="5" id="KW-0964">Secreted</keyword>
<dbReference type="Pfam" id="PF01095">
    <property type="entry name" value="Pectinesterase"/>
    <property type="match status" value="2"/>
</dbReference>
<keyword evidence="8 11" id="KW-0063">Aspartyl esterase</keyword>
<evidence type="ECO:0000256" key="9">
    <source>
        <dbReference type="ARBA" id="ARBA00047928"/>
    </source>
</evidence>
<feature type="signal peptide" evidence="11">
    <location>
        <begin position="1"/>
        <end position="36"/>
    </location>
</feature>
<feature type="chain" id="PRO_5041768452" description="Pectinesterase" evidence="11">
    <location>
        <begin position="37"/>
        <end position="705"/>
    </location>
</feature>
<dbReference type="EMBL" id="JASMQC010000003">
    <property type="protein sequence ID" value="KAK1946643.1"/>
    <property type="molecule type" value="Genomic_DNA"/>
</dbReference>
<dbReference type="GO" id="GO:0042545">
    <property type="term" value="P:cell wall modification"/>
    <property type="evidence" value="ECO:0007669"/>
    <property type="project" value="UniProtKB-UniRule"/>
</dbReference>
<dbReference type="GO" id="GO:0005576">
    <property type="term" value="C:extracellular region"/>
    <property type="evidence" value="ECO:0007669"/>
    <property type="project" value="UniProtKB-SubCell"/>
</dbReference>
<evidence type="ECO:0000313" key="13">
    <source>
        <dbReference type="EMBL" id="KAK1946643.1"/>
    </source>
</evidence>
<comment type="catalytic activity">
    <reaction evidence="9 11">
        <text>[(1-&gt;4)-alpha-D-galacturonosyl methyl ester](n) + n H2O = [(1-&gt;4)-alpha-D-galacturonosyl](n) + n methanol + n H(+)</text>
        <dbReference type="Rhea" id="RHEA:22380"/>
        <dbReference type="Rhea" id="RHEA-COMP:14570"/>
        <dbReference type="Rhea" id="RHEA-COMP:14573"/>
        <dbReference type="ChEBI" id="CHEBI:15377"/>
        <dbReference type="ChEBI" id="CHEBI:15378"/>
        <dbReference type="ChEBI" id="CHEBI:17790"/>
        <dbReference type="ChEBI" id="CHEBI:140522"/>
        <dbReference type="ChEBI" id="CHEBI:140523"/>
        <dbReference type="EC" id="3.1.1.11"/>
    </reaction>
</comment>
<dbReference type="InterPro" id="IPR012334">
    <property type="entry name" value="Pectin_lyas_fold"/>
</dbReference>